<dbReference type="AlphaFoldDB" id="A0A9N9XD69"/>
<name>A0A9N9XD69_DIABA</name>
<evidence type="ECO:0000313" key="3">
    <source>
        <dbReference type="Proteomes" id="UP001153709"/>
    </source>
</evidence>
<proteinExistence type="predicted"/>
<keyword evidence="1" id="KW-0732">Signal</keyword>
<dbReference type="InterPro" id="IPR038606">
    <property type="entry name" value="To_sf"/>
</dbReference>
<dbReference type="Proteomes" id="UP001153709">
    <property type="component" value="Chromosome 5"/>
</dbReference>
<sequence length="232" mass="26280">MIALKLLAVVAMAFVAEASDLDAGLKIMSCAKRAITNGVPELDIPSHSPVYITRNFSWSGDIGVASASFDFHDFVWDGLPQWNLTATQLNKDSDPYAVFDFDLSWKWMNISGFFNVTIKELFLEQHYNGDIQFEWTNSHWKGKINVTKPYFNLTQAVNDAQIKWTVEHLDTKVEGLGIWNQPVEATLGTGIITALNTGLIGNTVGEFIKMRLNTIWWSTGKIWELVHWCYDK</sequence>
<accession>A0A9N9XD69</accession>
<dbReference type="EMBL" id="OU898280">
    <property type="protein sequence ID" value="CAG9834719.1"/>
    <property type="molecule type" value="Genomic_DNA"/>
</dbReference>
<dbReference type="Gene3D" id="3.15.10.30">
    <property type="entry name" value="Haemolymph juvenile hormone binding protein"/>
    <property type="match status" value="1"/>
</dbReference>
<keyword evidence="3" id="KW-1185">Reference proteome</keyword>
<feature type="chain" id="PRO_5040182791" evidence="1">
    <location>
        <begin position="19"/>
        <end position="232"/>
    </location>
</feature>
<evidence type="ECO:0000313" key="2">
    <source>
        <dbReference type="EMBL" id="CAG9834719.1"/>
    </source>
</evidence>
<feature type="signal peptide" evidence="1">
    <location>
        <begin position="1"/>
        <end position="18"/>
    </location>
</feature>
<dbReference type="OrthoDB" id="6759118at2759"/>
<dbReference type="Pfam" id="PF06585">
    <property type="entry name" value="JHBP"/>
    <property type="match status" value="1"/>
</dbReference>
<organism evidence="2 3">
    <name type="scientific">Diabrotica balteata</name>
    <name type="common">Banded cucumber beetle</name>
    <dbReference type="NCBI Taxonomy" id="107213"/>
    <lineage>
        <taxon>Eukaryota</taxon>
        <taxon>Metazoa</taxon>
        <taxon>Ecdysozoa</taxon>
        <taxon>Arthropoda</taxon>
        <taxon>Hexapoda</taxon>
        <taxon>Insecta</taxon>
        <taxon>Pterygota</taxon>
        <taxon>Neoptera</taxon>
        <taxon>Endopterygota</taxon>
        <taxon>Coleoptera</taxon>
        <taxon>Polyphaga</taxon>
        <taxon>Cucujiformia</taxon>
        <taxon>Chrysomeloidea</taxon>
        <taxon>Chrysomelidae</taxon>
        <taxon>Galerucinae</taxon>
        <taxon>Diabroticina</taxon>
        <taxon>Diabroticites</taxon>
        <taxon>Diabrotica</taxon>
    </lineage>
</organism>
<dbReference type="InterPro" id="IPR010562">
    <property type="entry name" value="Haemolymph_juvenile_hormone-bd"/>
</dbReference>
<evidence type="ECO:0000256" key="1">
    <source>
        <dbReference type="SAM" id="SignalP"/>
    </source>
</evidence>
<protein>
    <submittedName>
        <fullName evidence="2">Uncharacterized protein</fullName>
    </submittedName>
</protein>
<gene>
    <name evidence="2" type="ORF">DIABBA_LOCUS8000</name>
</gene>
<reference evidence="2" key="1">
    <citation type="submission" date="2022-01" db="EMBL/GenBank/DDBJ databases">
        <authorList>
            <person name="King R."/>
        </authorList>
    </citation>
    <scope>NUCLEOTIDE SEQUENCE</scope>
</reference>